<accession>A0A1H1GUT4</accession>
<gene>
    <name evidence="1" type="ORF">SAMN05445850_3099</name>
</gene>
<dbReference type="AlphaFoldDB" id="A0A1H1GUT4"/>
<dbReference type="Proteomes" id="UP000199365">
    <property type="component" value="Unassembled WGS sequence"/>
</dbReference>
<name>A0A1H1GUT4_9BURK</name>
<dbReference type="STRING" id="157910.SAMN05445850_3099"/>
<proteinExistence type="predicted"/>
<evidence type="ECO:0000313" key="2">
    <source>
        <dbReference type="Proteomes" id="UP000199365"/>
    </source>
</evidence>
<dbReference type="RefSeq" id="WP_143037158.1">
    <property type="nucleotide sequence ID" value="NZ_FNKX01000001.1"/>
</dbReference>
<sequence length="73" mass="8216">MTSPIHVMHDPRELDTTKIDWHSKGHSSATMIKEGVYPPSATREDVENAVRGTFGGRFEQFGGGRFKYIAYTD</sequence>
<protein>
    <submittedName>
        <fullName evidence="1">Uncharacterized protein</fullName>
    </submittedName>
</protein>
<evidence type="ECO:0000313" key="1">
    <source>
        <dbReference type="EMBL" id="SDR16964.1"/>
    </source>
</evidence>
<keyword evidence="2" id="KW-1185">Reference proteome</keyword>
<organism evidence="1 2">
    <name type="scientific">Paraburkholderia tuberum</name>
    <dbReference type="NCBI Taxonomy" id="157910"/>
    <lineage>
        <taxon>Bacteria</taxon>
        <taxon>Pseudomonadati</taxon>
        <taxon>Pseudomonadota</taxon>
        <taxon>Betaproteobacteria</taxon>
        <taxon>Burkholderiales</taxon>
        <taxon>Burkholderiaceae</taxon>
        <taxon>Paraburkholderia</taxon>
    </lineage>
</organism>
<dbReference type="EMBL" id="FNKX01000001">
    <property type="protein sequence ID" value="SDR16964.1"/>
    <property type="molecule type" value="Genomic_DNA"/>
</dbReference>
<reference evidence="2" key="1">
    <citation type="submission" date="2016-10" db="EMBL/GenBank/DDBJ databases">
        <authorList>
            <person name="Varghese N."/>
            <person name="Submissions S."/>
        </authorList>
    </citation>
    <scope>NUCLEOTIDE SEQUENCE [LARGE SCALE GENOMIC DNA]</scope>
    <source>
        <strain evidence="2">DUS833</strain>
    </source>
</reference>